<accession>A0A0R0IF12</accession>
<dbReference type="EnsemblPlants" id="KRH38713">
    <property type="protein sequence ID" value="KRH38713"/>
    <property type="gene ID" value="GLYMA_09G153000"/>
</dbReference>
<protein>
    <submittedName>
        <fullName evidence="2 3">Uncharacterized protein</fullName>
    </submittedName>
</protein>
<dbReference type="Gramene" id="KRH38713">
    <property type="protein sequence ID" value="KRH38713"/>
    <property type="gene ID" value="GLYMA_09G153000"/>
</dbReference>
<proteinExistence type="predicted"/>
<sequence>MQFVVAECGKLWRHHRVGLLSILIRIQSLQMRVEASLMMKLFALCDGVCLGCGEWGFMHFGFIYLFNFLGLEEKLLGLGLVYY</sequence>
<dbReference type="EMBL" id="CM000842">
    <property type="protein sequence ID" value="KRH38713.1"/>
    <property type="molecule type" value="Genomic_DNA"/>
</dbReference>
<dbReference type="AlphaFoldDB" id="A0A0R0IF12"/>
<dbReference type="Proteomes" id="UP000008827">
    <property type="component" value="Chromosome 9"/>
</dbReference>
<organism evidence="2">
    <name type="scientific">Glycine max</name>
    <name type="common">Soybean</name>
    <name type="synonym">Glycine hispida</name>
    <dbReference type="NCBI Taxonomy" id="3847"/>
    <lineage>
        <taxon>Eukaryota</taxon>
        <taxon>Viridiplantae</taxon>
        <taxon>Streptophyta</taxon>
        <taxon>Embryophyta</taxon>
        <taxon>Tracheophyta</taxon>
        <taxon>Spermatophyta</taxon>
        <taxon>Magnoliopsida</taxon>
        <taxon>eudicotyledons</taxon>
        <taxon>Gunneridae</taxon>
        <taxon>Pentapetalae</taxon>
        <taxon>rosids</taxon>
        <taxon>fabids</taxon>
        <taxon>Fabales</taxon>
        <taxon>Fabaceae</taxon>
        <taxon>Papilionoideae</taxon>
        <taxon>50 kb inversion clade</taxon>
        <taxon>NPAAA clade</taxon>
        <taxon>indigoferoid/millettioid clade</taxon>
        <taxon>Phaseoleae</taxon>
        <taxon>Glycine</taxon>
        <taxon>Glycine subgen. Soja</taxon>
    </lineage>
</organism>
<reference evidence="2 3" key="1">
    <citation type="journal article" date="2010" name="Nature">
        <title>Genome sequence of the palaeopolyploid soybean.</title>
        <authorList>
            <person name="Schmutz J."/>
            <person name="Cannon S.B."/>
            <person name="Schlueter J."/>
            <person name="Ma J."/>
            <person name="Mitros T."/>
            <person name="Nelson W."/>
            <person name="Hyten D.L."/>
            <person name="Song Q."/>
            <person name="Thelen J.J."/>
            <person name="Cheng J."/>
            <person name="Xu D."/>
            <person name="Hellsten U."/>
            <person name="May G.D."/>
            <person name="Yu Y."/>
            <person name="Sakurai T."/>
            <person name="Umezawa T."/>
            <person name="Bhattacharyya M.K."/>
            <person name="Sandhu D."/>
            <person name="Valliyodan B."/>
            <person name="Lindquist E."/>
            <person name="Peto M."/>
            <person name="Grant D."/>
            <person name="Shu S."/>
            <person name="Goodstein D."/>
            <person name="Barry K."/>
            <person name="Futrell-Griggs M."/>
            <person name="Abernathy B."/>
            <person name="Du J."/>
            <person name="Tian Z."/>
            <person name="Zhu L."/>
            <person name="Gill N."/>
            <person name="Joshi T."/>
            <person name="Libault M."/>
            <person name="Sethuraman A."/>
            <person name="Zhang X.-C."/>
            <person name="Shinozaki K."/>
            <person name="Nguyen H.T."/>
            <person name="Wing R.A."/>
            <person name="Cregan P."/>
            <person name="Specht J."/>
            <person name="Grimwood J."/>
            <person name="Rokhsar D."/>
            <person name="Stacey G."/>
            <person name="Shoemaker R.C."/>
            <person name="Jackson S.A."/>
        </authorList>
    </citation>
    <scope>NUCLEOTIDE SEQUENCE [LARGE SCALE GENOMIC DNA]</scope>
    <source>
        <strain evidence="3">cv. Williams 82</strain>
        <tissue evidence="2">Callus</tissue>
    </source>
</reference>
<keyword evidence="1" id="KW-0472">Membrane</keyword>
<dbReference type="InParanoid" id="A0A0R0IF12"/>
<keyword evidence="1" id="KW-1133">Transmembrane helix</keyword>
<gene>
    <name evidence="2" type="ORF">GLYMA_09G153000</name>
</gene>
<keyword evidence="1" id="KW-0812">Transmembrane</keyword>
<evidence type="ECO:0000313" key="2">
    <source>
        <dbReference type="EMBL" id="KRH38713.1"/>
    </source>
</evidence>
<evidence type="ECO:0000313" key="4">
    <source>
        <dbReference type="Proteomes" id="UP000008827"/>
    </source>
</evidence>
<reference evidence="2" key="3">
    <citation type="submission" date="2018-07" db="EMBL/GenBank/DDBJ databases">
        <title>WGS assembly of Glycine max.</title>
        <authorList>
            <person name="Schmutz J."/>
            <person name="Cannon S."/>
            <person name="Schlueter J."/>
            <person name="Ma J."/>
            <person name="Mitros T."/>
            <person name="Nelson W."/>
            <person name="Hyten D."/>
            <person name="Song Q."/>
            <person name="Thelen J."/>
            <person name="Cheng J."/>
            <person name="Xu D."/>
            <person name="Hellsten U."/>
            <person name="May G."/>
            <person name="Yu Y."/>
            <person name="Sakurai T."/>
            <person name="Umezawa T."/>
            <person name="Bhattacharyya M."/>
            <person name="Sandhu D."/>
            <person name="Valliyodan B."/>
            <person name="Lindquist E."/>
            <person name="Peto M."/>
            <person name="Grant D."/>
            <person name="Shu S."/>
            <person name="Goodstein D."/>
            <person name="Barry K."/>
            <person name="Futrell-Griggs M."/>
            <person name="Abernathy B."/>
            <person name="Du J."/>
            <person name="Tian Z."/>
            <person name="Zhu L."/>
            <person name="Gill N."/>
            <person name="Joshi T."/>
            <person name="Libault M."/>
            <person name="Sethuraman A."/>
            <person name="Zhang X."/>
            <person name="Shinozaki K."/>
            <person name="Nguyen H."/>
            <person name="Wing R."/>
            <person name="Cregan P."/>
            <person name="Specht J."/>
            <person name="Grimwood J."/>
            <person name="Rokhsar D."/>
            <person name="Stacey G."/>
            <person name="Shoemaker R."/>
            <person name="Jackson S."/>
        </authorList>
    </citation>
    <scope>NUCLEOTIDE SEQUENCE</scope>
    <source>
        <tissue evidence="2">Callus</tissue>
    </source>
</reference>
<evidence type="ECO:0000313" key="3">
    <source>
        <dbReference type="EnsemblPlants" id="KRH38713"/>
    </source>
</evidence>
<feature type="transmembrane region" description="Helical" evidence="1">
    <location>
        <begin position="41"/>
        <end position="66"/>
    </location>
</feature>
<evidence type="ECO:0000256" key="1">
    <source>
        <dbReference type="SAM" id="Phobius"/>
    </source>
</evidence>
<reference evidence="3" key="2">
    <citation type="submission" date="2018-02" db="UniProtKB">
        <authorList>
            <consortium name="EnsemblPlants"/>
        </authorList>
    </citation>
    <scope>IDENTIFICATION</scope>
    <source>
        <strain evidence="3">Williams 82</strain>
    </source>
</reference>
<keyword evidence="4" id="KW-1185">Reference proteome</keyword>
<name>A0A0R0IF12_SOYBN</name>